<proteinExistence type="predicted"/>
<accession>A0ABS3SVP6</accession>
<gene>
    <name evidence="1" type="ORF">J4051_13880</name>
</gene>
<reference evidence="1 2" key="1">
    <citation type="submission" date="2021-03" db="EMBL/GenBank/DDBJ databases">
        <title>Gelidibacter sp. nov., isolated from costal sediment.</title>
        <authorList>
            <person name="Lun K.-Y."/>
        </authorList>
    </citation>
    <scope>NUCLEOTIDE SEQUENCE [LARGE SCALE GENOMIC DNA]</scope>
    <source>
        <strain evidence="1 2">DF109</strain>
    </source>
</reference>
<comment type="caution">
    <text evidence="1">The sequence shown here is derived from an EMBL/GenBank/DDBJ whole genome shotgun (WGS) entry which is preliminary data.</text>
</comment>
<dbReference type="EMBL" id="JAGEVG010000016">
    <property type="protein sequence ID" value="MBO3099366.1"/>
    <property type="molecule type" value="Genomic_DNA"/>
</dbReference>
<dbReference type="RefSeq" id="WP_208234481.1">
    <property type="nucleotide sequence ID" value="NZ_JAGEVG010000016.1"/>
</dbReference>
<protein>
    <submittedName>
        <fullName evidence="1">Ribonuclease Z</fullName>
    </submittedName>
</protein>
<organism evidence="1 2">
    <name type="scientific">Gelidibacter pelagius</name>
    <dbReference type="NCBI Taxonomy" id="2819985"/>
    <lineage>
        <taxon>Bacteria</taxon>
        <taxon>Pseudomonadati</taxon>
        <taxon>Bacteroidota</taxon>
        <taxon>Flavobacteriia</taxon>
        <taxon>Flavobacteriales</taxon>
        <taxon>Flavobacteriaceae</taxon>
        <taxon>Gelidibacter</taxon>
    </lineage>
</organism>
<dbReference type="Proteomes" id="UP000681315">
    <property type="component" value="Unassembled WGS sequence"/>
</dbReference>
<evidence type="ECO:0000313" key="1">
    <source>
        <dbReference type="EMBL" id="MBO3099366.1"/>
    </source>
</evidence>
<sequence length="110" mass="12867">MIFDKENNTTLITQEKSTIIELVKKLQVTYPKFENDNVIINLSVLNKVSLQDIIEFLEISNRHRRAKHSFVIVTDQTNLDEMPDEIMVVPTLKEAYDVIEMEEMERDLGI</sequence>
<keyword evidence="2" id="KW-1185">Reference proteome</keyword>
<evidence type="ECO:0000313" key="2">
    <source>
        <dbReference type="Proteomes" id="UP000681315"/>
    </source>
</evidence>
<name>A0ABS3SVP6_9FLAO</name>